<evidence type="ECO:0000313" key="3">
    <source>
        <dbReference type="Proteomes" id="UP000287352"/>
    </source>
</evidence>
<sequence>MATTTQARSGAVLITGAAGGIGAATAHRLDASGFQVFAGVRRSSDGEKLQRDISARITPVLLDITDPVSVAQAVETVTRVIGNAGLVGLVNNAGIIVEGPVELVPIEEVRKQFEVNVIGHIAVTQAFLPLLRKTRGRIINVGAPTGLVSIPYLGVLSASKAALESVTDALRSELRPWGISVSIVEPAATQTEIFQKSAAAAQQAREQVPGELMQLYAPALAAVAKASASQSLENPDVVVAAIVQALTSRRPKTRYFAGRGLRMIAVLRLLPDRTRDGLLLRALGLANAQPIS</sequence>
<evidence type="ECO:0000256" key="1">
    <source>
        <dbReference type="RuleBase" id="RU000363"/>
    </source>
</evidence>
<keyword evidence="3" id="KW-1185">Reference proteome</keyword>
<dbReference type="Gene3D" id="3.40.50.720">
    <property type="entry name" value="NAD(P)-binding Rossmann-like Domain"/>
    <property type="match status" value="1"/>
</dbReference>
<organism evidence="2 3">
    <name type="scientific">Tengunoibacter tsumagoiensis</name>
    <dbReference type="NCBI Taxonomy" id="2014871"/>
    <lineage>
        <taxon>Bacteria</taxon>
        <taxon>Bacillati</taxon>
        <taxon>Chloroflexota</taxon>
        <taxon>Ktedonobacteria</taxon>
        <taxon>Ktedonobacterales</taxon>
        <taxon>Dictyobacteraceae</taxon>
        <taxon>Tengunoibacter</taxon>
    </lineage>
</organism>
<gene>
    <name evidence="2" type="ORF">KTT_50270</name>
</gene>
<evidence type="ECO:0000313" key="2">
    <source>
        <dbReference type="EMBL" id="GCE15168.1"/>
    </source>
</evidence>
<dbReference type="EMBL" id="BIFR01000002">
    <property type="protein sequence ID" value="GCE15168.1"/>
    <property type="molecule type" value="Genomic_DNA"/>
</dbReference>
<comment type="caution">
    <text evidence="2">The sequence shown here is derived from an EMBL/GenBank/DDBJ whole genome shotgun (WGS) entry which is preliminary data.</text>
</comment>
<dbReference type="InterPro" id="IPR036291">
    <property type="entry name" value="NAD(P)-bd_dom_sf"/>
</dbReference>
<dbReference type="GO" id="GO:0016491">
    <property type="term" value="F:oxidoreductase activity"/>
    <property type="evidence" value="ECO:0007669"/>
    <property type="project" value="TreeGrafter"/>
</dbReference>
<dbReference type="OrthoDB" id="9808814at2"/>
<dbReference type="RefSeq" id="WP_126582663.1">
    <property type="nucleotide sequence ID" value="NZ_BIFR01000002.1"/>
</dbReference>
<dbReference type="PRINTS" id="PR00081">
    <property type="entry name" value="GDHRDH"/>
</dbReference>
<proteinExistence type="inferred from homology"/>
<reference evidence="3" key="1">
    <citation type="submission" date="2018-12" db="EMBL/GenBank/DDBJ databases">
        <title>Tengunoibacter tsumagoiensis gen. nov., sp. nov., Dictyobacter kobayashii sp. nov., D. alpinus sp. nov., and D. joshuensis sp. nov. and description of Dictyobacteraceae fam. nov. within the order Ktedonobacterales isolated from Tengu-no-mugimeshi.</title>
        <authorList>
            <person name="Wang C.M."/>
            <person name="Zheng Y."/>
            <person name="Sakai Y."/>
            <person name="Toyoda A."/>
            <person name="Minakuchi Y."/>
            <person name="Abe K."/>
            <person name="Yokota A."/>
            <person name="Yabe S."/>
        </authorList>
    </citation>
    <scope>NUCLEOTIDE SEQUENCE [LARGE SCALE GENOMIC DNA]</scope>
    <source>
        <strain evidence="3">Uno3</strain>
    </source>
</reference>
<dbReference type="PANTHER" id="PTHR43313">
    <property type="entry name" value="SHORT-CHAIN DEHYDROGENASE/REDUCTASE FAMILY 9C"/>
    <property type="match status" value="1"/>
</dbReference>
<name>A0A402A7W2_9CHLR</name>
<dbReference type="Proteomes" id="UP000287352">
    <property type="component" value="Unassembled WGS sequence"/>
</dbReference>
<dbReference type="PANTHER" id="PTHR43313:SF1">
    <property type="entry name" value="3BETA-HYDROXYSTEROID DEHYDROGENASE DHS-16"/>
    <property type="match status" value="1"/>
</dbReference>
<accession>A0A402A7W2</accession>
<comment type="similarity">
    <text evidence="1">Belongs to the short-chain dehydrogenases/reductases (SDR) family.</text>
</comment>
<dbReference type="InterPro" id="IPR002347">
    <property type="entry name" value="SDR_fam"/>
</dbReference>
<dbReference type="GO" id="GO:0008202">
    <property type="term" value="P:steroid metabolic process"/>
    <property type="evidence" value="ECO:0007669"/>
    <property type="project" value="TreeGrafter"/>
</dbReference>
<protein>
    <submittedName>
        <fullName evidence="2">Short-chain dehydrogenase</fullName>
    </submittedName>
</protein>
<dbReference type="Pfam" id="PF00106">
    <property type="entry name" value="adh_short"/>
    <property type="match status" value="1"/>
</dbReference>
<dbReference type="SUPFAM" id="SSF51735">
    <property type="entry name" value="NAD(P)-binding Rossmann-fold domains"/>
    <property type="match status" value="1"/>
</dbReference>
<dbReference type="PRINTS" id="PR00080">
    <property type="entry name" value="SDRFAMILY"/>
</dbReference>
<dbReference type="AlphaFoldDB" id="A0A402A7W2"/>